<evidence type="ECO:0000313" key="2">
    <source>
        <dbReference type="EMBL" id="KAF2006328.1"/>
    </source>
</evidence>
<dbReference type="OrthoDB" id="5376498at2759"/>
<reference evidence="2" key="1">
    <citation type="journal article" date="2020" name="Stud. Mycol.">
        <title>101 Dothideomycetes genomes: a test case for predicting lifestyles and emergence of pathogens.</title>
        <authorList>
            <person name="Haridas S."/>
            <person name="Albert R."/>
            <person name="Binder M."/>
            <person name="Bloem J."/>
            <person name="Labutti K."/>
            <person name="Salamov A."/>
            <person name="Andreopoulos B."/>
            <person name="Baker S."/>
            <person name="Barry K."/>
            <person name="Bills G."/>
            <person name="Bluhm B."/>
            <person name="Cannon C."/>
            <person name="Castanera R."/>
            <person name="Culley D."/>
            <person name="Daum C."/>
            <person name="Ezra D."/>
            <person name="Gonzalez J."/>
            <person name="Henrissat B."/>
            <person name="Kuo A."/>
            <person name="Liang C."/>
            <person name="Lipzen A."/>
            <person name="Lutzoni F."/>
            <person name="Magnuson J."/>
            <person name="Mondo S."/>
            <person name="Nolan M."/>
            <person name="Ohm R."/>
            <person name="Pangilinan J."/>
            <person name="Park H.-J."/>
            <person name="Ramirez L."/>
            <person name="Alfaro M."/>
            <person name="Sun H."/>
            <person name="Tritt A."/>
            <person name="Yoshinaga Y."/>
            <person name="Zwiers L.-H."/>
            <person name="Turgeon B."/>
            <person name="Goodwin S."/>
            <person name="Spatafora J."/>
            <person name="Crous P."/>
            <person name="Grigoriev I."/>
        </authorList>
    </citation>
    <scope>NUCLEOTIDE SEQUENCE</scope>
    <source>
        <strain evidence="2">CBS 123094</strain>
    </source>
</reference>
<proteinExistence type="predicted"/>
<accession>A0A6A5WYU2</accession>
<keyword evidence="3" id="KW-1185">Reference proteome</keyword>
<sequence length="180" mass="19520">MATPGPTTWTLRLKSYKTTVLLHVDPLSTFPTIKDSLLAVLRETGLRSEAHGDIPLPADPSSIQLGRPRNPNDPSQGFVLGEWEYQTDADEEAEGKGKAKAKIPGRGKQNAVAEVKDCPKGAGLRDGAVLAFRFREQGSGEDMDEEGEEADMWNVRIASFEDSYGVEEQGDVGGGREFEG</sequence>
<feature type="region of interest" description="Disordered" evidence="1">
    <location>
        <begin position="50"/>
        <end position="111"/>
    </location>
</feature>
<gene>
    <name evidence="2" type="ORF">P154DRAFT_257233</name>
</gene>
<evidence type="ECO:0000256" key="1">
    <source>
        <dbReference type="SAM" id="MobiDB-lite"/>
    </source>
</evidence>
<dbReference type="EMBL" id="ML977560">
    <property type="protein sequence ID" value="KAF2006328.1"/>
    <property type="molecule type" value="Genomic_DNA"/>
</dbReference>
<evidence type="ECO:0000313" key="3">
    <source>
        <dbReference type="Proteomes" id="UP000799779"/>
    </source>
</evidence>
<organism evidence="2 3">
    <name type="scientific">Amniculicola lignicola CBS 123094</name>
    <dbReference type="NCBI Taxonomy" id="1392246"/>
    <lineage>
        <taxon>Eukaryota</taxon>
        <taxon>Fungi</taxon>
        <taxon>Dikarya</taxon>
        <taxon>Ascomycota</taxon>
        <taxon>Pezizomycotina</taxon>
        <taxon>Dothideomycetes</taxon>
        <taxon>Pleosporomycetidae</taxon>
        <taxon>Pleosporales</taxon>
        <taxon>Amniculicolaceae</taxon>
        <taxon>Amniculicola</taxon>
    </lineage>
</organism>
<protein>
    <submittedName>
        <fullName evidence="2">Uncharacterized protein</fullName>
    </submittedName>
</protein>
<dbReference type="Proteomes" id="UP000799779">
    <property type="component" value="Unassembled WGS sequence"/>
</dbReference>
<dbReference type="AlphaFoldDB" id="A0A6A5WYU2"/>
<name>A0A6A5WYU2_9PLEO</name>